<evidence type="ECO:0000313" key="3">
    <source>
        <dbReference type="Proteomes" id="UP000240883"/>
    </source>
</evidence>
<organism evidence="2 3">
    <name type="scientific">Corynespora cassiicola Philippines</name>
    <dbReference type="NCBI Taxonomy" id="1448308"/>
    <lineage>
        <taxon>Eukaryota</taxon>
        <taxon>Fungi</taxon>
        <taxon>Dikarya</taxon>
        <taxon>Ascomycota</taxon>
        <taxon>Pezizomycotina</taxon>
        <taxon>Dothideomycetes</taxon>
        <taxon>Pleosporomycetidae</taxon>
        <taxon>Pleosporales</taxon>
        <taxon>Corynesporascaceae</taxon>
        <taxon>Corynespora</taxon>
    </lineage>
</organism>
<feature type="compositionally biased region" description="Basic residues" evidence="1">
    <location>
        <begin position="36"/>
        <end position="51"/>
    </location>
</feature>
<dbReference type="EMBL" id="KZ678135">
    <property type="protein sequence ID" value="PSN67356.1"/>
    <property type="molecule type" value="Genomic_DNA"/>
</dbReference>
<feature type="region of interest" description="Disordered" evidence="1">
    <location>
        <begin position="147"/>
        <end position="176"/>
    </location>
</feature>
<evidence type="ECO:0000256" key="1">
    <source>
        <dbReference type="SAM" id="MobiDB-lite"/>
    </source>
</evidence>
<keyword evidence="3" id="KW-1185">Reference proteome</keyword>
<feature type="compositionally biased region" description="Polar residues" evidence="1">
    <location>
        <begin position="147"/>
        <end position="161"/>
    </location>
</feature>
<dbReference type="AlphaFoldDB" id="A0A2T2NQ22"/>
<feature type="region of interest" description="Disordered" evidence="1">
    <location>
        <begin position="1"/>
        <end position="122"/>
    </location>
</feature>
<sequence length="176" mass="19357">MPGEHVPRNSKMNAQGRDHSLLRYLQKRSSDNVNAVHKRVSPALKTRRMHSSNKISAGHNKHSSNKISAGHNGHSSNKISVGRNRHSSSKISAGRNRHRSDKVNAGRNGSAQDSPKQDLTPQTQHTWLSKKTVFNLSVCSATSLSLSPQCRTSSNYPQTLLSPRPLPTHANQQCST</sequence>
<protein>
    <submittedName>
        <fullName evidence="2">Uncharacterized protein</fullName>
    </submittedName>
</protein>
<accession>A0A2T2NQ22</accession>
<feature type="compositionally biased region" description="Polar residues" evidence="1">
    <location>
        <begin position="107"/>
        <end position="122"/>
    </location>
</feature>
<proteinExistence type="predicted"/>
<reference evidence="2 3" key="1">
    <citation type="journal article" date="2018" name="Front. Microbiol.">
        <title>Genome-Wide Analysis of Corynespora cassiicola Leaf Fall Disease Putative Effectors.</title>
        <authorList>
            <person name="Lopez D."/>
            <person name="Ribeiro S."/>
            <person name="Label P."/>
            <person name="Fumanal B."/>
            <person name="Venisse J.S."/>
            <person name="Kohler A."/>
            <person name="de Oliveira R.R."/>
            <person name="Labutti K."/>
            <person name="Lipzen A."/>
            <person name="Lail K."/>
            <person name="Bauer D."/>
            <person name="Ohm R.A."/>
            <person name="Barry K.W."/>
            <person name="Spatafora J."/>
            <person name="Grigoriev I.V."/>
            <person name="Martin F.M."/>
            <person name="Pujade-Renaud V."/>
        </authorList>
    </citation>
    <scope>NUCLEOTIDE SEQUENCE [LARGE SCALE GENOMIC DNA]</scope>
    <source>
        <strain evidence="2 3">Philippines</strain>
    </source>
</reference>
<dbReference type="Proteomes" id="UP000240883">
    <property type="component" value="Unassembled WGS sequence"/>
</dbReference>
<gene>
    <name evidence="2" type="ORF">BS50DRAFT_588333</name>
</gene>
<evidence type="ECO:0000313" key="2">
    <source>
        <dbReference type="EMBL" id="PSN67356.1"/>
    </source>
</evidence>
<name>A0A2T2NQ22_CORCC</name>